<organism evidence="1 2">
    <name type="scientific">Albibacterium profundi</name>
    <dbReference type="NCBI Taxonomy" id="3134906"/>
    <lineage>
        <taxon>Bacteria</taxon>
        <taxon>Pseudomonadati</taxon>
        <taxon>Bacteroidota</taxon>
        <taxon>Sphingobacteriia</taxon>
        <taxon>Sphingobacteriales</taxon>
        <taxon>Sphingobacteriaceae</taxon>
        <taxon>Albibacterium</taxon>
    </lineage>
</organism>
<evidence type="ECO:0000313" key="1">
    <source>
        <dbReference type="EMBL" id="MFB5945912.1"/>
    </source>
</evidence>
<proteinExistence type="predicted"/>
<gene>
    <name evidence="1" type="ORF">WKR92_08710</name>
</gene>
<evidence type="ECO:0000313" key="2">
    <source>
        <dbReference type="Proteomes" id="UP001580928"/>
    </source>
</evidence>
<keyword evidence="2" id="KW-1185">Reference proteome</keyword>
<dbReference type="RefSeq" id="WP_375557443.1">
    <property type="nucleotide sequence ID" value="NZ_JBBVGT010000002.1"/>
</dbReference>
<reference evidence="1 2" key="1">
    <citation type="submission" date="2024-04" db="EMBL/GenBank/DDBJ databases">
        <title>Albibacterium profundi sp. nov., isolated from sediment of the Challenger Deep of Mariana Trench.</title>
        <authorList>
            <person name="Wang Y."/>
        </authorList>
    </citation>
    <scope>NUCLEOTIDE SEQUENCE [LARGE SCALE GENOMIC DNA]</scope>
    <source>
        <strain evidence="1 2">RHL897</strain>
    </source>
</reference>
<accession>A0ABV5CEE4</accession>
<dbReference type="EMBL" id="JBBVGT010000002">
    <property type="protein sequence ID" value="MFB5945912.1"/>
    <property type="molecule type" value="Genomic_DNA"/>
</dbReference>
<protein>
    <recommendedName>
        <fullName evidence="3">YD repeat-containing protein</fullName>
    </recommendedName>
</protein>
<dbReference type="Proteomes" id="UP001580928">
    <property type="component" value="Unassembled WGS sequence"/>
</dbReference>
<dbReference type="PROSITE" id="PS51257">
    <property type="entry name" value="PROKAR_LIPOPROTEIN"/>
    <property type="match status" value="1"/>
</dbReference>
<name>A0ABV5CEE4_9SPHI</name>
<evidence type="ECO:0008006" key="3">
    <source>
        <dbReference type="Google" id="ProtNLM"/>
    </source>
</evidence>
<comment type="caution">
    <text evidence="1">The sequence shown here is derived from an EMBL/GenBank/DDBJ whole genome shotgun (WGS) entry which is preliminary data.</text>
</comment>
<sequence>MRKIINLLPALYIIVLVGACTKKNNNMPKEEIVLLEKVYKDGKLFLDIFYDTQYRINQIDHYRDNGEIKSRRTIQLDENGKVKKVVMDFGNYVATNTMTYEDGRKVLHETTYEFTNGDEPTYGKRAWKYPKANVIQDLLYSDDLETIGHTSTFTFSESGNIVKKEREVSSHPQQNTYELYEYDKGISYEFMIESNIPGYADVPIAKNQLLSRKVFKPDGEFVTEGKFQNTYNEKGYLVSYIYEYPGSKEEYRIEYRSVMK</sequence>